<dbReference type="AlphaFoldDB" id="A0A183H3H8"/>
<proteinExistence type="predicted"/>
<organism evidence="3">
    <name type="scientific">Onchocerca flexuosa</name>
    <dbReference type="NCBI Taxonomy" id="387005"/>
    <lineage>
        <taxon>Eukaryota</taxon>
        <taxon>Metazoa</taxon>
        <taxon>Ecdysozoa</taxon>
        <taxon>Nematoda</taxon>
        <taxon>Chromadorea</taxon>
        <taxon>Rhabditida</taxon>
        <taxon>Spirurina</taxon>
        <taxon>Spiruromorpha</taxon>
        <taxon>Filarioidea</taxon>
        <taxon>Onchocercidae</taxon>
        <taxon>Onchocerca</taxon>
    </lineage>
</organism>
<evidence type="ECO:0000313" key="2">
    <source>
        <dbReference type="Proteomes" id="UP000267606"/>
    </source>
</evidence>
<name>A0A183H3H8_9BILA</name>
<dbReference type="EMBL" id="UZAJ01001096">
    <property type="protein sequence ID" value="VDO31656.1"/>
    <property type="molecule type" value="Genomic_DNA"/>
</dbReference>
<keyword evidence="2" id="KW-1185">Reference proteome</keyword>
<evidence type="ECO:0000313" key="1">
    <source>
        <dbReference type="EMBL" id="VDO31656.1"/>
    </source>
</evidence>
<reference evidence="1 2" key="2">
    <citation type="submission" date="2018-11" db="EMBL/GenBank/DDBJ databases">
        <authorList>
            <consortium name="Pathogen Informatics"/>
        </authorList>
    </citation>
    <scope>NUCLEOTIDE SEQUENCE [LARGE SCALE GENOMIC DNA]</scope>
</reference>
<dbReference type="WBParaSite" id="OFLC_0000203701-mRNA-1">
    <property type="protein sequence ID" value="OFLC_0000203701-mRNA-1"/>
    <property type="gene ID" value="OFLC_0000203701"/>
</dbReference>
<dbReference type="Proteomes" id="UP000267606">
    <property type="component" value="Unassembled WGS sequence"/>
</dbReference>
<sequence length="71" mass="7920">MGERGRVLCTAKQAVITRGQNSGRARTCRQNKQAERFLLQAGLLTPRARRDTCDARCTPACKHSSRTALYI</sequence>
<protein>
    <submittedName>
        <fullName evidence="3">DUF1534 domain-containing protein</fullName>
    </submittedName>
</protein>
<evidence type="ECO:0000313" key="3">
    <source>
        <dbReference type="WBParaSite" id="OFLC_0000203701-mRNA-1"/>
    </source>
</evidence>
<gene>
    <name evidence="1" type="ORF">OFLC_LOCUS2038</name>
</gene>
<accession>A0A183H3H8</accession>
<reference evidence="3" key="1">
    <citation type="submission" date="2016-06" db="UniProtKB">
        <authorList>
            <consortium name="WormBaseParasite"/>
        </authorList>
    </citation>
    <scope>IDENTIFICATION</scope>
</reference>